<sequence>MRSRKLAILAAAGTVAASLTAAHPASAASPDVVISQVYGGGGNSGATFTNDFIELHNRGTAAVTVTGWSVQYASASGTSWQVTPLTGSIPPGGHYLVQEAAGAGGTTPLPTPDATGSIAMSAASGKVALATSTTPVTGSASAKDFVGYGAANDFEGTPAAGLSNTTAALRGGGPDTDNNGADFTAGAPNPRSSGGGTDPDPEPEPNPKRIREIQGTAHRSPLTGQVVTDVPGVVTAVGASGFWFQDAEPDTDPATSEGLYVFTSARPGVAVGDRVNVIGTVAEYRPGDDAENLTLTELTKPRVSTVERGVAVPAPTLLGPGGRQAPVPVRTDAPGDVEASTVFDPAANALDFYESLEGMLLRVTDAVATGPTNSFGELSVLPGGAGTPRTARGGVRYTYADANAERVILDDTLASAAQADTGDVLPGNVDGVLDYSFGNFKLFALATPAVLDRSAPRETTRAQRHGELAIATYNVENLDPGDPQPKFDRLAAGIVTGLSSPDILTLEEVQDNNGATNDGTVAADRTYALLIEAIVRAGGPRYQYRQIDPTNGADGGEPGGNIRVAFLFRTDRGVSFVDRPGGDATTATSVRRAGFLRPALTASPGRIDPQNAAFANSRKPLAGEFSYKGKPVFVIANHFNSKGGDQPLFGRYQPPARSSEVQRHQQATVVRGFVDQIRNINPLASIVVLGDINDFEFSETADILVGDQYLQDLPRWLPPAERYTYVFDGNSQVLDHIFISVPLFLRGFDYDVVHLNAEYRDQDSDHDPQVVRLRL</sequence>
<dbReference type="InterPro" id="IPR000595">
    <property type="entry name" value="cNMP-bd_dom"/>
</dbReference>
<feature type="domain" description="LTD" evidence="4">
    <location>
        <begin position="18"/>
        <end position="137"/>
    </location>
</feature>
<keyword evidence="6" id="KW-1185">Reference proteome</keyword>
<organism evidence="5 6">
    <name type="scientific">Virgisporangium aliadipatigenens</name>
    <dbReference type="NCBI Taxonomy" id="741659"/>
    <lineage>
        <taxon>Bacteria</taxon>
        <taxon>Bacillati</taxon>
        <taxon>Actinomycetota</taxon>
        <taxon>Actinomycetes</taxon>
        <taxon>Micromonosporales</taxon>
        <taxon>Micromonosporaceae</taxon>
        <taxon>Virgisporangium</taxon>
    </lineage>
</organism>
<keyword evidence="5" id="KW-0378">Hydrolase</keyword>
<dbReference type="InterPro" id="IPR036415">
    <property type="entry name" value="Lamin_tail_dom_sf"/>
</dbReference>
<dbReference type="InterPro" id="IPR005135">
    <property type="entry name" value="Endo/exonuclease/phosphatase"/>
</dbReference>
<dbReference type="PROSITE" id="PS50042">
    <property type="entry name" value="CNMP_BINDING_3"/>
    <property type="match status" value="1"/>
</dbReference>
<dbReference type="GO" id="GO:0004519">
    <property type="term" value="F:endonuclease activity"/>
    <property type="evidence" value="ECO:0007669"/>
    <property type="project" value="UniProtKB-KW"/>
</dbReference>
<accession>A0A8J3YW43</accession>
<dbReference type="Proteomes" id="UP000619260">
    <property type="component" value="Unassembled WGS sequence"/>
</dbReference>
<dbReference type="Gene3D" id="3.60.10.10">
    <property type="entry name" value="Endonuclease/exonuclease/phosphatase"/>
    <property type="match status" value="1"/>
</dbReference>
<feature type="region of interest" description="Disordered" evidence="1">
    <location>
        <begin position="165"/>
        <end position="209"/>
    </location>
</feature>
<gene>
    <name evidence="5" type="ORF">Val02_85040</name>
</gene>
<evidence type="ECO:0000313" key="6">
    <source>
        <dbReference type="Proteomes" id="UP000619260"/>
    </source>
</evidence>
<feature type="signal peptide" evidence="2">
    <location>
        <begin position="1"/>
        <end position="27"/>
    </location>
</feature>
<dbReference type="SUPFAM" id="SSF74853">
    <property type="entry name" value="Lamin A/C globular tail domain"/>
    <property type="match status" value="1"/>
</dbReference>
<evidence type="ECO:0000256" key="2">
    <source>
        <dbReference type="SAM" id="SignalP"/>
    </source>
</evidence>
<dbReference type="EMBL" id="BOPF01000051">
    <property type="protein sequence ID" value="GIJ51618.1"/>
    <property type="molecule type" value="Genomic_DNA"/>
</dbReference>
<comment type="caution">
    <text evidence="5">The sequence shown here is derived from an EMBL/GenBank/DDBJ whole genome shotgun (WGS) entry which is preliminary data.</text>
</comment>
<feature type="domain" description="Cyclic nucleotide-binding" evidence="3">
    <location>
        <begin position="338"/>
        <end position="391"/>
    </location>
</feature>
<dbReference type="PANTHER" id="PTHR42834:SF1">
    <property type="entry name" value="ENDONUCLEASE_EXONUCLEASE_PHOSPHATASE FAMILY PROTEIN (AFU_ORTHOLOGUE AFUA_3G09210)"/>
    <property type="match status" value="1"/>
</dbReference>
<reference evidence="5" key="1">
    <citation type="submission" date="2021-01" db="EMBL/GenBank/DDBJ databases">
        <title>Whole genome shotgun sequence of Virgisporangium aliadipatigenens NBRC 105644.</title>
        <authorList>
            <person name="Komaki H."/>
            <person name="Tamura T."/>
        </authorList>
    </citation>
    <scope>NUCLEOTIDE SEQUENCE</scope>
    <source>
        <strain evidence="5">NBRC 105644</strain>
    </source>
</reference>
<dbReference type="CDD" id="cd04486">
    <property type="entry name" value="YhcR_OBF_like"/>
    <property type="match status" value="1"/>
</dbReference>
<dbReference type="AlphaFoldDB" id="A0A8J3YW43"/>
<evidence type="ECO:0000313" key="5">
    <source>
        <dbReference type="EMBL" id="GIJ51618.1"/>
    </source>
</evidence>
<dbReference type="Pfam" id="PF00932">
    <property type="entry name" value="LTD"/>
    <property type="match status" value="1"/>
</dbReference>
<evidence type="ECO:0000259" key="4">
    <source>
        <dbReference type="PROSITE" id="PS51841"/>
    </source>
</evidence>
<evidence type="ECO:0000256" key="1">
    <source>
        <dbReference type="SAM" id="MobiDB-lite"/>
    </source>
</evidence>
<dbReference type="PANTHER" id="PTHR42834">
    <property type="entry name" value="ENDONUCLEASE/EXONUCLEASE/PHOSPHATASE FAMILY PROTEIN (AFU_ORTHOLOGUE AFUA_3G09210)"/>
    <property type="match status" value="1"/>
</dbReference>
<keyword evidence="2" id="KW-0732">Signal</keyword>
<dbReference type="SUPFAM" id="SSF56219">
    <property type="entry name" value="DNase I-like"/>
    <property type="match status" value="1"/>
</dbReference>
<dbReference type="PROSITE" id="PS51841">
    <property type="entry name" value="LTD"/>
    <property type="match status" value="1"/>
</dbReference>
<feature type="chain" id="PRO_5035297328" evidence="2">
    <location>
        <begin position="28"/>
        <end position="775"/>
    </location>
</feature>
<evidence type="ECO:0000259" key="3">
    <source>
        <dbReference type="PROSITE" id="PS50042"/>
    </source>
</evidence>
<keyword evidence="5" id="KW-0540">Nuclease</keyword>
<dbReference type="InterPro" id="IPR036691">
    <property type="entry name" value="Endo/exonu/phosph_ase_sf"/>
</dbReference>
<dbReference type="Pfam" id="PF03372">
    <property type="entry name" value="Exo_endo_phos"/>
    <property type="match status" value="1"/>
</dbReference>
<dbReference type="InterPro" id="IPR001322">
    <property type="entry name" value="Lamin_tail_dom"/>
</dbReference>
<name>A0A8J3YW43_9ACTN</name>
<proteinExistence type="predicted"/>
<protein>
    <submittedName>
        <fullName evidence="5">Endonuclease</fullName>
    </submittedName>
</protein>
<dbReference type="RefSeq" id="WP_203905013.1">
    <property type="nucleotide sequence ID" value="NZ_BOPF01000051.1"/>
</dbReference>
<keyword evidence="5" id="KW-0255">Endonuclease</keyword>